<dbReference type="Gene3D" id="1.20.1250.20">
    <property type="entry name" value="MFS general substrate transporter like domains"/>
    <property type="match status" value="2"/>
</dbReference>
<keyword evidence="3" id="KW-1003">Cell membrane</keyword>
<comment type="caution">
    <text evidence="10">The sequence shown here is derived from an EMBL/GenBank/DDBJ whole genome shotgun (WGS) entry which is preliminary data.</text>
</comment>
<dbReference type="Pfam" id="PF12832">
    <property type="entry name" value="MFS_1_like"/>
    <property type="match status" value="1"/>
</dbReference>
<reference evidence="10 11" key="1">
    <citation type="submission" date="2018-05" db="EMBL/GenBank/DDBJ databases">
        <title>Paenibacillus flagellatus sp. nov., isolated from selenium mineral soil.</title>
        <authorList>
            <person name="Dai X."/>
        </authorList>
    </citation>
    <scope>NUCLEOTIDE SEQUENCE [LARGE SCALE GENOMIC DNA]</scope>
    <source>
        <strain evidence="10 11">DXL2</strain>
    </source>
</reference>
<dbReference type="GO" id="GO:0015528">
    <property type="term" value="F:lactose:proton symporter activity"/>
    <property type="evidence" value="ECO:0007669"/>
    <property type="project" value="TreeGrafter"/>
</dbReference>
<evidence type="ECO:0000313" key="10">
    <source>
        <dbReference type="EMBL" id="PYI55472.1"/>
    </source>
</evidence>
<organism evidence="10 11">
    <name type="scientific">Paenibacillus flagellatus</name>
    <dbReference type="NCBI Taxonomy" id="2211139"/>
    <lineage>
        <taxon>Bacteria</taxon>
        <taxon>Bacillati</taxon>
        <taxon>Bacillota</taxon>
        <taxon>Bacilli</taxon>
        <taxon>Bacillales</taxon>
        <taxon>Paenibacillaceae</taxon>
        <taxon>Paenibacillus</taxon>
    </lineage>
</organism>
<keyword evidence="2" id="KW-0813">Transport</keyword>
<proteinExistence type="predicted"/>
<keyword evidence="7 8" id="KW-0472">Membrane</keyword>
<dbReference type="EMBL" id="QJVJ01000003">
    <property type="protein sequence ID" value="PYI55472.1"/>
    <property type="molecule type" value="Genomic_DNA"/>
</dbReference>
<feature type="transmembrane region" description="Helical" evidence="8">
    <location>
        <begin position="155"/>
        <end position="172"/>
    </location>
</feature>
<keyword evidence="4" id="KW-0997">Cell inner membrane</keyword>
<feature type="transmembrane region" description="Helical" evidence="8">
    <location>
        <begin position="285"/>
        <end position="306"/>
    </location>
</feature>
<feature type="transmembrane region" description="Helical" evidence="8">
    <location>
        <begin position="89"/>
        <end position="106"/>
    </location>
</feature>
<dbReference type="OrthoDB" id="1650886at2"/>
<dbReference type="GO" id="GO:0005886">
    <property type="term" value="C:plasma membrane"/>
    <property type="evidence" value="ECO:0007669"/>
    <property type="project" value="UniProtKB-SubCell"/>
</dbReference>
<feature type="transmembrane region" description="Helical" evidence="8">
    <location>
        <begin position="66"/>
        <end position="83"/>
    </location>
</feature>
<evidence type="ECO:0000259" key="9">
    <source>
        <dbReference type="Pfam" id="PF12832"/>
    </source>
</evidence>
<evidence type="ECO:0000256" key="4">
    <source>
        <dbReference type="ARBA" id="ARBA00022519"/>
    </source>
</evidence>
<dbReference type="RefSeq" id="WP_110839274.1">
    <property type="nucleotide sequence ID" value="NZ_QJVJ01000003.1"/>
</dbReference>
<feature type="transmembrane region" description="Helical" evidence="8">
    <location>
        <begin position="7"/>
        <end position="24"/>
    </location>
</feature>
<feature type="transmembrane region" description="Helical" evidence="8">
    <location>
        <begin position="127"/>
        <end position="149"/>
    </location>
</feature>
<dbReference type="InterPro" id="IPR036259">
    <property type="entry name" value="MFS_trans_sf"/>
</dbReference>
<name>A0A2V5K9E7_9BACL</name>
<dbReference type="PANTHER" id="PTHR23522">
    <property type="entry name" value="BLL5896 PROTEIN"/>
    <property type="match status" value="1"/>
</dbReference>
<feature type="transmembrane region" description="Helical" evidence="8">
    <location>
        <begin position="326"/>
        <end position="347"/>
    </location>
</feature>
<keyword evidence="5 8" id="KW-0812">Transmembrane</keyword>
<keyword evidence="6 8" id="KW-1133">Transmembrane helix</keyword>
<evidence type="ECO:0000256" key="6">
    <source>
        <dbReference type="ARBA" id="ARBA00022989"/>
    </source>
</evidence>
<dbReference type="PANTHER" id="PTHR23522:SF10">
    <property type="entry name" value="3-PHENYLPROPIONIC ACID TRANSPORTER-RELATED"/>
    <property type="match status" value="1"/>
</dbReference>
<evidence type="ECO:0000256" key="8">
    <source>
        <dbReference type="SAM" id="Phobius"/>
    </source>
</evidence>
<protein>
    <submittedName>
        <fullName evidence="10">MFS transporter</fullName>
    </submittedName>
</protein>
<dbReference type="InterPro" id="IPR024989">
    <property type="entry name" value="MFS_assoc_dom"/>
</dbReference>
<keyword evidence="11" id="KW-1185">Reference proteome</keyword>
<feature type="transmembrane region" description="Helical" evidence="8">
    <location>
        <begin position="232"/>
        <end position="251"/>
    </location>
</feature>
<accession>A0A2V5K9E7</accession>
<dbReference type="AlphaFoldDB" id="A0A2V5K9E7"/>
<feature type="transmembrane region" description="Helical" evidence="8">
    <location>
        <begin position="36"/>
        <end position="54"/>
    </location>
</feature>
<evidence type="ECO:0000256" key="3">
    <source>
        <dbReference type="ARBA" id="ARBA00022475"/>
    </source>
</evidence>
<evidence type="ECO:0000313" key="11">
    <source>
        <dbReference type="Proteomes" id="UP000247476"/>
    </source>
</evidence>
<feature type="transmembrane region" description="Helical" evidence="8">
    <location>
        <begin position="193"/>
        <end position="212"/>
    </location>
</feature>
<dbReference type="Proteomes" id="UP000247476">
    <property type="component" value="Unassembled WGS sequence"/>
</dbReference>
<feature type="transmembrane region" description="Helical" evidence="8">
    <location>
        <begin position="260"/>
        <end position="279"/>
    </location>
</feature>
<feature type="transmembrane region" description="Helical" evidence="8">
    <location>
        <begin position="353"/>
        <end position="374"/>
    </location>
</feature>
<sequence>MNVLRGFTFAVYGAMAVLFTFLPLHFKEIGLSKIEIGLVMAGGPLISVIGNPFWGYWSDRLQHIRLVLLLMLAGNFAAALLVFRADGMLGVAFAMLLFFFFQSSLFSQSNSLILNAIEGTAHRFGSFRSWGSLGWAVMAAAAGPVLASLGIGKLGIVYGVMLLAAIAVALWLPRGGAKGAKGGFSFRDYGRLFGDRTLLAFLGLGVLISVPNSVNSTFVSLYMAELGGSETLIGWSVFLSTALEVPAFLLYDKWFGRKTSALVGTLSVVSVLFAVRWLLMATAGGAATVIWIQMTHCLTFGAYYYIGTQLTARLVPPQYRASGQAAYALTWNGLSGIVAGLIGGWMFQSLGPGTAYTVGAAVSAAGAVGFWLLWRTMKRAESPSRDGSMAANP</sequence>
<evidence type="ECO:0000256" key="1">
    <source>
        <dbReference type="ARBA" id="ARBA00004429"/>
    </source>
</evidence>
<comment type="subcellular location">
    <subcellularLocation>
        <location evidence="1">Cell inner membrane</location>
        <topology evidence="1">Multi-pass membrane protein</topology>
    </subcellularLocation>
</comment>
<dbReference type="GO" id="GO:0030395">
    <property type="term" value="F:lactose binding"/>
    <property type="evidence" value="ECO:0007669"/>
    <property type="project" value="TreeGrafter"/>
</dbReference>
<feature type="domain" description="Major facilitator superfamily associated" evidence="9">
    <location>
        <begin position="4"/>
        <end position="357"/>
    </location>
</feature>
<gene>
    <name evidence="10" type="ORF">DLM86_06980</name>
</gene>
<evidence type="ECO:0000256" key="7">
    <source>
        <dbReference type="ARBA" id="ARBA00023136"/>
    </source>
</evidence>
<evidence type="ECO:0000256" key="2">
    <source>
        <dbReference type="ARBA" id="ARBA00022448"/>
    </source>
</evidence>
<evidence type="ECO:0000256" key="5">
    <source>
        <dbReference type="ARBA" id="ARBA00022692"/>
    </source>
</evidence>
<dbReference type="SUPFAM" id="SSF103473">
    <property type="entry name" value="MFS general substrate transporter"/>
    <property type="match status" value="1"/>
</dbReference>